<dbReference type="PANTHER" id="PTHR13930">
    <property type="entry name" value="S-ADENOSYL-L-METHIONINE-DEPENDENT TRNA 4-DEMETHYLWYOSINE SYNTHASE"/>
    <property type="match status" value="1"/>
</dbReference>
<keyword evidence="2" id="KW-0812">Transmembrane</keyword>
<dbReference type="GO" id="GO:0051539">
    <property type="term" value="F:4 iron, 4 sulfur cluster binding"/>
    <property type="evidence" value="ECO:0007669"/>
    <property type="project" value="InterPro"/>
</dbReference>
<feature type="region of interest" description="Disordered" evidence="1">
    <location>
        <begin position="90"/>
        <end position="112"/>
    </location>
</feature>
<dbReference type="Gene3D" id="3.20.20.70">
    <property type="entry name" value="Aldolase class I"/>
    <property type="match status" value="1"/>
</dbReference>
<dbReference type="PANTHER" id="PTHR13930:SF0">
    <property type="entry name" value="S-ADENOSYL-L-METHIONINE-DEPENDENT TRNA 4-DEMETHYLWYOSINE SYNTHASE TYW1-RELATED"/>
    <property type="match status" value="1"/>
</dbReference>
<dbReference type="STRING" id="1664694.A0A0N0NLB9"/>
<evidence type="ECO:0000313" key="5">
    <source>
        <dbReference type="Proteomes" id="UP000038010"/>
    </source>
</evidence>
<dbReference type="EMBL" id="LFJN01000016">
    <property type="protein sequence ID" value="KPI39111.1"/>
    <property type="molecule type" value="Genomic_DNA"/>
</dbReference>
<protein>
    <submittedName>
        <fullName evidence="4">S-adenosyl-L-methionine-dependent tRNA 4-demethylwyosine synthase</fullName>
    </submittedName>
</protein>
<dbReference type="InterPro" id="IPR008254">
    <property type="entry name" value="Flavodoxin/NO_synth"/>
</dbReference>
<name>A0A0N0NLB9_9EURO</name>
<dbReference type="SUPFAM" id="SSF52218">
    <property type="entry name" value="Flavoproteins"/>
    <property type="match status" value="1"/>
</dbReference>
<evidence type="ECO:0000256" key="2">
    <source>
        <dbReference type="SAM" id="Phobius"/>
    </source>
</evidence>
<dbReference type="AlphaFoldDB" id="A0A0N0NLB9"/>
<feature type="compositionally biased region" description="Acidic residues" evidence="1">
    <location>
        <begin position="310"/>
        <end position="320"/>
    </location>
</feature>
<dbReference type="InterPro" id="IPR013785">
    <property type="entry name" value="Aldolase_TIM"/>
</dbReference>
<dbReference type="GO" id="GO:0010181">
    <property type="term" value="F:FMN binding"/>
    <property type="evidence" value="ECO:0007669"/>
    <property type="project" value="InterPro"/>
</dbReference>
<accession>A0A0N0NLB9</accession>
<dbReference type="VEuPathDB" id="FungiDB:AB675_4708"/>
<keyword evidence="2" id="KW-1133">Transmembrane helix</keyword>
<dbReference type="OrthoDB" id="271553at2759"/>
<reference evidence="4 5" key="1">
    <citation type="submission" date="2015-06" db="EMBL/GenBank/DDBJ databases">
        <title>Draft genome of the ant-associated black yeast Phialophora attae CBS 131958.</title>
        <authorList>
            <person name="Moreno L.F."/>
            <person name="Stielow B.J."/>
            <person name="de Hoog S."/>
            <person name="Vicente V.A."/>
            <person name="Weiss V.A."/>
            <person name="de Vries M."/>
            <person name="Cruz L.M."/>
            <person name="Souza E.M."/>
        </authorList>
    </citation>
    <scope>NUCLEOTIDE SEQUENCE [LARGE SCALE GENOMIC DNA]</scope>
    <source>
        <strain evidence="4 5">CBS 131958</strain>
    </source>
</reference>
<dbReference type="RefSeq" id="XP_017999074.1">
    <property type="nucleotide sequence ID" value="XM_018144867.1"/>
</dbReference>
<feature type="region of interest" description="Disordered" evidence="1">
    <location>
        <begin position="348"/>
        <end position="373"/>
    </location>
</feature>
<keyword evidence="5" id="KW-1185">Reference proteome</keyword>
<feature type="domain" description="Flavodoxin-like" evidence="3">
    <location>
        <begin position="119"/>
        <end position="287"/>
    </location>
</feature>
<feature type="compositionally biased region" description="Low complexity" evidence="1">
    <location>
        <begin position="353"/>
        <end position="366"/>
    </location>
</feature>
<gene>
    <name evidence="4" type="ORF">AB675_4708</name>
</gene>
<sequence>MDIGEGGVWPIIAADHIDRLFTLWHDHRVLVVPALCAVVAIVAYTLRRKKETVSRPTSPAAEEKADWIKHDARVGDAKESVRILSKKPTRQTAARVVSGRKPPTKTKSTSKSSETTIKPLIFYCSLTGTTERLSKEVLETLTTLGSTDTTIAQPEVHDLSYIELDDYFISGPRQSPKDKHVRYFYVLLVPSYDIDTIMTNFLAHLDETHNDFRIDTAPLSSLAGYSVFGVGDREGWPSEEQGFCSQAIEVDKWMAKLTQRKRAYPIGMGDVKSDVKEALASWCAGLSNTLAELATRGDLGEGVPGSGDAVESDVEEDADFPDNNRKKRQKVSASIDVEDVGGSARAPLAIDFTTSSQPATTSTTSTLKPMVPKSSPTYTALTKQGYTIIGTHSGVKICRWTKSALRARGSCYKNSFYGIAPTSAWKPPRPYPAATSASSAGATAPTPYPRLGDGKSIPRI</sequence>
<keyword evidence="2" id="KW-0472">Membrane</keyword>
<evidence type="ECO:0000259" key="3">
    <source>
        <dbReference type="PROSITE" id="PS50902"/>
    </source>
</evidence>
<organism evidence="4 5">
    <name type="scientific">Cyphellophora attinorum</name>
    <dbReference type="NCBI Taxonomy" id="1664694"/>
    <lineage>
        <taxon>Eukaryota</taxon>
        <taxon>Fungi</taxon>
        <taxon>Dikarya</taxon>
        <taxon>Ascomycota</taxon>
        <taxon>Pezizomycotina</taxon>
        <taxon>Eurotiomycetes</taxon>
        <taxon>Chaetothyriomycetidae</taxon>
        <taxon>Chaetothyriales</taxon>
        <taxon>Cyphellophoraceae</taxon>
        <taxon>Cyphellophora</taxon>
    </lineage>
</organism>
<feature type="region of interest" description="Disordered" evidence="1">
    <location>
        <begin position="297"/>
        <end position="336"/>
    </location>
</feature>
<feature type="transmembrane region" description="Helical" evidence="2">
    <location>
        <begin position="29"/>
        <end position="46"/>
    </location>
</feature>
<dbReference type="Gene3D" id="3.40.50.360">
    <property type="match status" value="1"/>
</dbReference>
<dbReference type="PROSITE" id="PS50902">
    <property type="entry name" value="FLAVODOXIN_LIKE"/>
    <property type="match status" value="1"/>
</dbReference>
<dbReference type="GO" id="GO:0031591">
    <property type="term" value="P:wybutosine biosynthetic process"/>
    <property type="evidence" value="ECO:0007669"/>
    <property type="project" value="TreeGrafter"/>
</dbReference>
<dbReference type="Proteomes" id="UP000038010">
    <property type="component" value="Unassembled WGS sequence"/>
</dbReference>
<dbReference type="InterPro" id="IPR029039">
    <property type="entry name" value="Flavoprotein-like_sf"/>
</dbReference>
<comment type="caution">
    <text evidence="4">The sequence shown here is derived from an EMBL/GenBank/DDBJ whole genome shotgun (WGS) entry which is preliminary data.</text>
</comment>
<proteinExistence type="predicted"/>
<dbReference type="InterPro" id="IPR034556">
    <property type="entry name" value="tRNA_wybutosine-synthase"/>
</dbReference>
<feature type="region of interest" description="Disordered" evidence="1">
    <location>
        <begin position="428"/>
        <end position="460"/>
    </location>
</feature>
<dbReference type="Pfam" id="PF00258">
    <property type="entry name" value="Flavodoxin_1"/>
    <property type="match status" value="1"/>
</dbReference>
<evidence type="ECO:0000313" key="4">
    <source>
        <dbReference type="EMBL" id="KPI39111.1"/>
    </source>
</evidence>
<dbReference type="GeneID" id="28736746"/>
<feature type="compositionally biased region" description="Low complexity" evidence="1">
    <location>
        <begin position="432"/>
        <end position="445"/>
    </location>
</feature>
<evidence type="ECO:0000256" key="1">
    <source>
        <dbReference type="SAM" id="MobiDB-lite"/>
    </source>
</evidence>